<dbReference type="Pfam" id="PF02230">
    <property type="entry name" value="Abhydrolase_2"/>
    <property type="match status" value="1"/>
</dbReference>
<dbReference type="PANTHER" id="PTHR38050:SF2">
    <property type="entry name" value="FERULOYL ESTERASE C-RELATED"/>
    <property type="match status" value="1"/>
</dbReference>
<evidence type="ECO:0000256" key="2">
    <source>
        <dbReference type="ARBA" id="ARBA00022525"/>
    </source>
</evidence>
<dbReference type="InterPro" id="IPR029058">
    <property type="entry name" value="AB_hydrolase_fold"/>
</dbReference>
<keyword evidence="3" id="KW-0858">Xylan degradation</keyword>
<keyword evidence="7" id="KW-0624">Polysaccharide degradation</keyword>
<feature type="domain" description="Phospholipase/carboxylesterase/thioesterase" evidence="9">
    <location>
        <begin position="102"/>
        <end position="180"/>
    </location>
</feature>
<keyword evidence="2" id="KW-0964">Secreted</keyword>
<evidence type="ECO:0000256" key="5">
    <source>
        <dbReference type="ARBA" id="ARBA00022801"/>
    </source>
</evidence>
<organism evidence="10 11">
    <name type="scientific">Paraprevotella xylaniphila YIT 11841</name>
    <dbReference type="NCBI Taxonomy" id="762982"/>
    <lineage>
        <taxon>Bacteria</taxon>
        <taxon>Pseudomonadati</taxon>
        <taxon>Bacteroidota</taxon>
        <taxon>Bacteroidia</taxon>
        <taxon>Bacteroidales</taxon>
        <taxon>Prevotellaceae</taxon>
        <taxon>Paraprevotella</taxon>
    </lineage>
</organism>
<evidence type="ECO:0000256" key="1">
    <source>
        <dbReference type="ARBA" id="ARBA00004613"/>
    </source>
</evidence>
<gene>
    <name evidence="10" type="ORF">HMPREF9442_01296</name>
</gene>
<evidence type="ECO:0000256" key="4">
    <source>
        <dbReference type="ARBA" id="ARBA00022729"/>
    </source>
</evidence>
<comment type="subcellular location">
    <subcellularLocation>
        <location evidence="1">Secreted</location>
    </subcellularLocation>
</comment>
<keyword evidence="11" id="KW-1185">Reference proteome</keyword>
<name>F3QSY1_9BACT</name>
<feature type="chain" id="PRO_5003300859" evidence="8">
    <location>
        <begin position="24"/>
        <end position="779"/>
    </location>
</feature>
<evidence type="ECO:0000313" key="10">
    <source>
        <dbReference type="EMBL" id="EGG54990.1"/>
    </source>
</evidence>
<dbReference type="Gene3D" id="3.40.50.1820">
    <property type="entry name" value="alpha/beta hydrolase"/>
    <property type="match status" value="1"/>
</dbReference>
<dbReference type="GO" id="GO:0030600">
    <property type="term" value="F:feruloyl esterase activity"/>
    <property type="evidence" value="ECO:0007669"/>
    <property type="project" value="InterPro"/>
</dbReference>
<dbReference type="eggNOG" id="COG3509">
    <property type="taxonomic scope" value="Bacteria"/>
</dbReference>
<accession>F3QSY1</accession>
<comment type="caution">
    <text evidence="10">The sequence shown here is derived from an EMBL/GenBank/DDBJ whole genome shotgun (WGS) entry which is preliminary data.</text>
</comment>
<evidence type="ECO:0000259" key="9">
    <source>
        <dbReference type="Pfam" id="PF02230"/>
    </source>
</evidence>
<dbReference type="STRING" id="762982.HMPREF9442_01296"/>
<proteinExistence type="predicted"/>
<keyword evidence="6" id="KW-0119">Carbohydrate metabolism</keyword>
<evidence type="ECO:0000256" key="8">
    <source>
        <dbReference type="SAM" id="SignalP"/>
    </source>
</evidence>
<dbReference type="SUPFAM" id="SSF53474">
    <property type="entry name" value="alpha/beta-Hydrolases"/>
    <property type="match status" value="1"/>
</dbReference>
<dbReference type="InterPro" id="IPR003140">
    <property type="entry name" value="PLipase/COase/thioEstase"/>
</dbReference>
<sequence>MQMNKLIGTCLLCAWVWGTQANAQESIKVGNTTRNMITYAPEGLPYNPPLVISLHGMNQDANYQKGQANWEAVADTAKFVVVYPNGINKAWDISGDTDIKFLETVIDTMYNRYHINRNRVYLSGFSMGGMMTYHAMARMSDKIAAFGPVSGISVDYRNPSGRRAVPIIHTHGTADNVVYYNGDANHPAGGYGSIPEYVKKWAAFDGCDMNPEVIKPYPAGKPGSSATYTRYSGGKDGVEVVLISIEGKGHWHSNDPASVMTTEEIWNFCKRYSLGPEEPEPPALVSAEPENHSFDLPSQDLAFVYTFDEAVDGGEAKAILSGEGMEYPLVLSESGFSKRLTFRLPDGVQLPDGDYTLRVEHLENEAGGVLQSCVFTYTIGVVEVGDELAIETLLSPVWREEQAVVGEGIPTGWKRVNSRKDGTKDEKGSGAANTGGARLKYFPEGGDFDAGFYLSARDYDVCDFYFGSYDGYRLHLLPGQYVLSFNSVYWSAGSEEGKATFDVQVTDGTGKGVWSQVGLLSSGCMDEVSTEKVKGSKAHEYVFSITSEGNYELHFTMSQGWNSIILGGIRMTTQPSVADVYKGGFLRLMKEAARGYEATASDCYAASEDLRTALKIVLDQYEGFVSTAPSEYEEAMEAVEAVWLPLADRKESVDVYVNALETAQEALSGWEKDGFDLTAQAYLDLKEAVRDCAFGQVDMTDNLRMRDAAESLSGYVQKLREEALTVDGVTVSGRPVSVEHYDLSGRRIKPGCRGVTVVRELYRDGSVRVQKRLNVFSSL</sequence>
<dbReference type="InterPro" id="IPR043595">
    <property type="entry name" value="FaeB/C/D"/>
</dbReference>
<reference evidence="10 11" key="1">
    <citation type="submission" date="2011-02" db="EMBL/GenBank/DDBJ databases">
        <authorList>
            <person name="Weinstock G."/>
            <person name="Sodergren E."/>
            <person name="Clifton S."/>
            <person name="Fulton L."/>
            <person name="Fulton B."/>
            <person name="Courtney L."/>
            <person name="Fronick C."/>
            <person name="Harrison M."/>
            <person name="Strong C."/>
            <person name="Farmer C."/>
            <person name="Delahaunty K."/>
            <person name="Markovic C."/>
            <person name="Hall O."/>
            <person name="Minx P."/>
            <person name="Tomlinson C."/>
            <person name="Mitreva M."/>
            <person name="Hou S."/>
            <person name="Chen J."/>
            <person name="Wollam A."/>
            <person name="Pepin K.H."/>
            <person name="Johnson M."/>
            <person name="Bhonagiri V."/>
            <person name="Zhang X."/>
            <person name="Suruliraj S."/>
            <person name="Warren W."/>
            <person name="Chinwalla A."/>
            <person name="Mardis E.R."/>
            <person name="Wilson R.K."/>
        </authorList>
    </citation>
    <scope>NUCLEOTIDE SEQUENCE [LARGE SCALE GENOMIC DNA]</scope>
    <source>
        <strain evidence="10 11">YIT 11841</strain>
    </source>
</reference>
<protein>
    <submittedName>
        <fullName evidence="10">Phospholipase/carboxylesterase</fullName>
    </submittedName>
</protein>
<feature type="signal peptide" evidence="8">
    <location>
        <begin position="1"/>
        <end position="23"/>
    </location>
</feature>
<dbReference type="GO" id="GO:0005576">
    <property type="term" value="C:extracellular region"/>
    <property type="evidence" value="ECO:0007669"/>
    <property type="project" value="UniProtKB-SubCell"/>
</dbReference>
<dbReference type="PANTHER" id="PTHR38050">
    <property type="match status" value="1"/>
</dbReference>
<evidence type="ECO:0000256" key="3">
    <source>
        <dbReference type="ARBA" id="ARBA00022651"/>
    </source>
</evidence>
<dbReference type="EMBL" id="AFBR01000034">
    <property type="protein sequence ID" value="EGG54990.1"/>
    <property type="molecule type" value="Genomic_DNA"/>
</dbReference>
<dbReference type="GO" id="GO:0045493">
    <property type="term" value="P:xylan catabolic process"/>
    <property type="evidence" value="ECO:0007669"/>
    <property type="project" value="UniProtKB-KW"/>
</dbReference>
<evidence type="ECO:0000256" key="7">
    <source>
        <dbReference type="ARBA" id="ARBA00023326"/>
    </source>
</evidence>
<dbReference type="Proteomes" id="UP000005546">
    <property type="component" value="Unassembled WGS sequence"/>
</dbReference>
<dbReference type="HOGENOM" id="CLU_359356_0_0_10"/>
<keyword evidence="4 8" id="KW-0732">Signal</keyword>
<evidence type="ECO:0000313" key="11">
    <source>
        <dbReference type="Proteomes" id="UP000005546"/>
    </source>
</evidence>
<dbReference type="AlphaFoldDB" id="F3QSY1"/>
<evidence type="ECO:0000256" key="6">
    <source>
        <dbReference type="ARBA" id="ARBA00023277"/>
    </source>
</evidence>
<keyword evidence="5" id="KW-0378">Hydrolase</keyword>